<evidence type="ECO:0000313" key="1">
    <source>
        <dbReference type="EMBL" id="WWP18374.1"/>
    </source>
</evidence>
<dbReference type="RefSeq" id="WP_268745234.1">
    <property type="nucleotide sequence ID" value="NZ_CP107037.1"/>
</dbReference>
<dbReference type="GeneID" id="93477375"/>
<accession>A0ABD8ALF1</accession>
<reference evidence="1 2" key="1">
    <citation type="submission" date="2024-02" db="EMBL/GenBank/DDBJ databases">
        <title>Complete sequences of two Paenibacillus sp. strains and one Lysinibacillus strain isolated from the environment on STAA medium highlight biotechnological potential.</title>
        <authorList>
            <person name="Attere S.A."/>
            <person name="Piche L.C."/>
            <person name="Intertaglia L."/>
            <person name="Lami R."/>
            <person name="Charette S.J."/>
            <person name="Vincent A.T."/>
        </authorList>
    </citation>
    <scope>NUCLEOTIDE SEQUENCE [LARGE SCALE GENOMIC DNA]</scope>
    <source>
        <strain evidence="1 2">Y5S-7</strain>
    </source>
</reference>
<dbReference type="AlphaFoldDB" id="A0ABD8ALF1"/>
<sequence>MRYVNADIIFPEELLNEIQKYINGGLVYVPKSKGLRKKLE</sequence>
<organism evidence="1 2">
    <name type="scientific">Paenibacillus amylolyticus</name>
    <dbReference type="NCBI Taxonomy" id="1451"/>
    <lineage>
        <taxon>Bacteria</taxon>
        <taxon>Bacillati</taxon>
        <taxon>Bacillota</taxon>
        <taxon>Bacilli</taxon>
        <taxon>Bacillales</taxon>
        <taxon>Paenibacillaceae</taxon>
        <taxon>Paenibacillus</taxon>
    </lineage>
</organism>
<protein>
    <submittedName>
        <fullName evidence="1">Uncharacterized protein</fullName>
    </submittedName>
</protein>
<name>A0ABD8ALF1_PAEAM</name>
<dbReference type="Proteomes" id="UP001364764">
    <property type="component" value="Chromosome"/>
</dbReference>
<evidence type="ECO:0000313" key="2">
    <source>
        <dbReference type="Proteomes" id="UP001364764"/>
    </source>
</evidence>
<proteinExistence type="predicted"/>
<dbReference type="EMBL" id="CP145892">
    <property type="protein sequence ID" value="WWP18374.1"/>
    <property type="molecule type" value="Genomic_DNA"/>
</dbReference>
<gene>
    <name evidence="1" type="ORF">V6668_17880</name>
</gene>